<dbReference type="RefSeq" id="WP_203853794.1">
    <property type="nucleotide sequence ID" value="NZ_BAAAVW010000038.1"/>
</dbReference>
<reference evidence="1" key="1">
    <citation type="submission" date="2021-01" db="EMBL/GenBank/DDBJ databases">
        <title>Whole genome shotgun sequence of Dactylosporangium siamense NBRC 106093.</title>
        <authorList>
            <person name="Komaki H."/>
            <person name="Tamura T."/>
        </authorList>
    </citation>
    <scope>NUCLEOTIDE SEQUENCE</scope>
    <source>
        <strain evidence="1">NBRC 106093</strain>
    </source>
</reference>
<dbReference type="AlphaFoldDB" id="A0A919UE53"/>
<protein>
    <recommendedName>
        <fullName evidence="3">RHIM domain-containing protein</fullName>
    </recommendedName>
</protein>
<evidence type="ECO:0000313" key="2">
    <source>
        <dbReference type="Proteomes" id="UP000660611"/>
    </source>
</evidence>
<accession>A0A919UE53</accession>
<evidence type="ECO:0000313" key="1">
    <source>
        <dbReference type="EMBL" id="GIG52197.1"/>
    </source>
</evidence>
<organism evidence="1 2">
    <name type="scientific">Dactylosporangium siamense</name>
    <dbReference type="NCBI Taxonomy" id="685454"/>
    <lineage>
        <taxon>Bacteria</taxon>
        <taxon>Bacillati</taxon>
        <taxon>Actinomycetota</taxon>
        <taxon>Actinomycetes</taxon>
        <taxon>Micromonosporales</taxon>
        <taxon>Micromonosporaceae</taxon>
        <taxon>Dactylosporangium</taxon>
    </lineage>
</organism>
<dbReference type="EMBL" id="BONQ01000172">
    <property type="protein sequence ID" value="GIG52197.1"/>
    <property type="molecule type" value="Genomic_DNA"/>
</dbReference>
<comment type="caution">
    <text evidence="1">The sequence shown here is derived from an EMBL/GenBank/DDBJ whole genome shotgun (WGS) entry which is preliminary data.</text>
</comment>
<evidence type="ECO:0008006" key="3">
    <source>
        <dbReference type="Google" id="ProtNLM"/>
    </source>
</evidence>
<gene>
    <name evidence="1" type="ORF">Dsi01nite_102380</name>
</gene>
<proteinExistence type="predicted"/>
<keyword evidence="2" id="KW-1185">Reference proteome</keyword>
<sequence length="136" mass="13891">MTGVEVIVAALVAGSAAGSSDAAKSVITDAYTGLRDALRRRLAGRRAAVETLDAVETDPQVWRARLGGALTESGADRDEQVLAAARRLLEAADRGVVIEDHGVHIGTSYGPSASTINGNVSVTYGQVPVPPSGPVA</sequence>
<name>A0A919UE53_9ACTN</name>
<dbReference type="Proteomes" id="UP000660611">
    <property type="component" value="Unassembled WGS sequence"/>
</dbReference>